<protein>
    <recommendedName>
        <fullName evidence="1">Autophagy protein 5</fullName>
    </recommendedName>
</protein>
<keyword evidence="5" id="KW-1185">Reference proteome</keyword>
<dbReference type="OrthoDB" id="272162at2759"/>
<comment type="similarity">
    <text evidence="1">Belongs to the ATG5 family.</text>
</comment>
<dbReference type="GO" id="GO:0061908">
    <property type="term" value="C:phagophore"/>
    <property type="evidence" value="ECO:0007669"/>
    <property type="project" value="TreeGrafter"/>
</dbReference>
<dbReference type="PANTHER" id="PTHR13040:SF2">
    <property type="entry name" value="AUTOPHAGY PROTEIN 5"/>
    <property type="match status" value="1"/>
</dbReference>
<accession>A0A1J4MEX5</accession>
<feature type="domain" description="Autophagy protein ATG5 UblA" evidence="3">
    <location>
        <begin position="37"/>
        <end position="91"/>
    </location>
</feature>
<keyword evidence="1" id="KW-1017">Isopeptide bond</keyword>
<dbReference type="Proteomes" id="UP000186176">
    <property type="component" value="Unassembled WGS sequence"/>
</dbReference>
<dbReference type="AlphaFoldDB" id="A0A1J4MEX5"/>
<dbReference type="GO" id="GO:0034727">
    <property type="term" value="P:piecemeal microautophagy of the nucleus"/>
    <property type="evidence" value="ECO:0007669"/>
    <property type="project" value="TreeGrafter"/>
</dbReference>
<comment type="function">
    <text evidence="1">Involved in autophagic vesicle formation.</text>
</comment>
<proteinExistence type="inferred from homology"/>
<dbReference type="Pfam" id="PF20638">
    <property type="entry name" value="ATG5_UblA"/>
    <property type="match status" value="1"/>
</dbReference>
<dbReference type="VEuPathDB" id="CryptoDB:cubi_01360"/>
<dbReference type="PANTHER" id="PTHR13040">
    <property type="entry name" value="AUTOPHAGY PROTEIN 5"/>
    <property type="match status" value="1"/>
</dbReference>
<dbReference type="GeneID" id="39978151"/>
<dbReference type="RefSeq" id="XP_028873599.1">
    <property type="nucleotide sequence ID" value="XM_029018372.1"/>
</dbReference>
<dbReference type="GO" id="GO:0034274">
    <property type="term" value="C:Atg12-Atg5-Atg16 complex"/>
    <property type="evidence" value="ECO:0007669"/>
    <property type="project" value="TreeGrafter"/>
</dbReference>
<gene>
    <name evidence="4" type="ORF">cubi_01360</name>
</gene>
<dbReference type="GO" id="GO:0006995">
    <property type="term" value="P:cellular response to nitrogen starvation"/>
    <property type="evidence" value="ECO:0007669"/>
    <property type="project" value="TreeGrafter"/>
</dbReference>
<dbReference type="GO" id="GO:0019776">
    <property type="term" value="F:Atg8-family ligase activity"/>
    <property type="evidence" value="ECO:0007669"/>
    <property type="project" value="TreeGrafter"/>
</dbReference>
<comment type="caution">
    <text evidence="4">The sequence shown here is derived from an EMBL/GenBank/DDBJ whole genome shotgun (WGS) entry which is preliminary data.</text>
</comment>
<dbReference type="InterPro" id="IPR042527">
    <property type="entry name" value="Atg5_UblA_dom_sf"/>
</dbReference>
<dbReference type="Gene3D" id="3.10.20.90">
    <property type="entry name" value="Phosphatidylinositol 3-kinase Catalytic Subunit, Chain A, domain 1"/>
    <property type="match status" value="1"/>
</dbReference>
<dbReference type="GO" id="GO:0044233">
    <property type="term" value="C:mitochondria-associated endoplasmic reticulum membrane contact site"/>
    <property type="evidence" value="ECO:0007669"/>
    <property type="project" value="TreeGrafter"/>
</dbReference>
<dbReference type="InterPro" id="IPR007239">
    <property type="entry name" value="Atg5"/>
</dbReference>
<dbReference type="GO" id="GO:0000422">
    <property type="term" value="P:autophagy of mitochondrion"/>
    <property type="evidence" value="ECO:0007669"/>
    <property type="project" value="TreeGrafter"/>
</dbReference>
<comment type="subunit">
    <text evidence="1">Conjugated with ATG12.</text>
</comment>
<dbReference type="Pfam" id="PF04106">
    <property type="entry name" value="ATG5_UblB"/>
    <property type="match status" value="1"/>
</dbReference>
<name>A0A1J4MEX5_9CRYT</name>
<dbReference type="GO" id="GO:0005776">
    <property type="term" value="C:autophagosome"/>
    <property type="evidence" value="ECO:0007669"/>
    <property type="project" value="TreeGrafter"/>
</dbReference>
<dbReference type="Gene3D" id="3.10.20.620">
    <property type="match status" value="1"/>
</dbReference>
<evidence type="ECO:0000259" key="2">
    <source>
        <dbReference type="Pfam" id="PF04106"/>
    </source>
</evidence>
<dbReference type="InterPro" id="IPR048939">
    <property type="entry name" value="ATG5_UblA"/>
</dbReference>
<keyword evidence="1" id="KW-0472">Membrane</keyword>
<evidence type="ECO:0000256" key="1">
    <source>
        <dbReference type="RuleBase" id="RU361202"/>
    </source>
</evidence>
<feature type="domain" description="Autophagy protein ATG5 UblB" evidence="2">
    <location>
        <begin position="195"/>
        <end position="273"/>
    </location>
</feature>
<organism evidence="4 5">
    <name type="scientific">Cryptosporidium ubiquitum</name>
    <dbReference type="NCBI Taxonomy" id="857276"/>
    <lineage>
        <taxon>Eukaryota</taxon>
        <taxon>Sar</taxon>
        <taxon>Alveolata</taxon>
        <taxon>Apicomplexa</taxon>
        <taxon>Conoidasida</taxon>
        <taxon>Coccidia</taxon>
        <taxon>Eucoccidiorida</taxon>
        <taxon>Eimeriorina</taxon>
        <taxon>Cryptosporidiidae</taxon>
        <taxon>Cryptosporidium</taxon>
    </lineage>
</organism>
<evidence type="ECO:0000259" key="3">
    <source>
        <dbReference type="Pfam" id="PF20638"/>
    </source>
</evidence>
<evidence type="ECO:0000313" key="4">
    <source>
        <dbReference type="EMBL" id="OII72027.1"/>
    </source>
</evidence>
<reference evidence="4 5" key="1">
    <citation type="submission" date="2016-10" db="EMBL/GenBank/DDBJ databases">
        <title>Reductive evolution of mitochondrial metabolism and differential evolution of invasion-related proteins in Cryptosporidium.</title>
        <authorList>
            <person name="Liu S."/>
            <person name="Roellig D.M."/>
            <person name="Guo Y."/>
            <person name="Li N."/>
            <person name="Frace M.A."/>
            <person name="Tang K."/>
            <person name="Zhang L."/>
            <person name="Feng Y."/>
            <person name="Xiao L."/>
        </authorList>
    </citation>
    <scope>NUCLEOTIDE SEQUENCE [LARGE SCALE GENOMIC DNA]</scope>
    <source>
        <strain evidence="4">39726</strain>
    </source>
</reference>
<dbReference type="InterPro" id="IPR042526">
    <property type="entry name" value="Atg5_HR"/>
</dbReference>
<comment type="subcellular location">
    <subcellularLocation>
        <location evidence="1">Preautophagosomal structure membrane</location>
        <topology evidence="1">Peripheral membrane protein</topology>
    </subcellularLocation>
</comment>
<dbReference type="InterPro" id="IPR048318">
    <property type="entry name" value="ATG5_UblB"/>
</dbReference>
<sequence length="275" mass="31508">MLKILENKLHGLTHKIIHSGLILISIAIDFKEGSGCYLLSLTDAIQDYYTSIDSEFLNLIENTCSWFEYGGSIINSQYPIGLLFDKYCKNNGGILFSIKLVFQNKNSNSNNQKVAIFSEKNSVFNNDLIKIITNNIKLSQTVMFGDCRKFQMLNKKDYDELFNSIFSLSRTTCEYETTINRLFGSTNEIYINTKNIPVKIHINNESFLRSFKKDINNRLIDIKDILNYFVSETNVALDSHDVIFHGTVLPLNTPLIFLTIFCSYVDGIVQLVLRD</sequence>
<dbReference type="GO" id="GO:0034045">
    <property type="term" value="C:phagophore assembly site membrane"/>
    <property type="evidence" value="ECO:0007669"/>
    <property type="project" value="UniProtKB-SubCell"/>
</dbReference>
<dbReference type="Gene3D" id="1.10.246.190">
    <property type="entry name" value="Autophagy protein Apg5, helix rich domain"/>
    <property type="match status" value="1"/>
</dbReference>
<dbReference type="EMBL" id="LRBP01000025">
    <property type="protein sequence ID" value="OII72027.1"/>
    <property type="molecule type" value="Genomic_DNA"/>
</dbReference>
<keyword evidence="1" id="KW-0832">Ubl conjugation</keyword>
<evidence type="ECO:0000313" key="5">
    <source>
        <dbReference type="Proteomes" id="UP000186176"/>
    </source>
</evidence>
<keyword evidence="1" id="KW-0072">Autophagy</keyword>